<organism evidence="2 3">
    <name type="scientific">Anopheles atroparvus</name>
    <name type="common">European mosquito</name>
    <dbReference type="NCBI Taxonomy" id="41427"/>
    <lineage>
        <taxon>Eukaryota</taxon>
        <taxon>Metazoa</taxon>
        <taxon>Ecdysozoa</taxon>
        <taxon>Arthropoda</taxon>
        <taxon>Hexapoda</taxon>
        <taxon>Insecta</taxon>
        <taxon>Pterygota</taxon>
        <taxon>Neoptera</taxon>
        <taxon>Endopterygota</taxon>
        <taxon>Diptera</taxon>
        <taxon>Nematocera</taxon>
        <taxon>Culicoidea</taxon>
        <taxon>Culicidae</taxon>
        <taxon>Anophelinae</taxon>
        <taxon>Anopheles</taxon>
    </lineage>
</organism>
<dbReference type="AlphaFoldDB" id="A0AAG5D504"/>
<feature type="region of interest" description="Disordered" evidence="1">
    <location>
        <begin position="400"/>
        <end position="445"/>
    </location>
</feature>
<evidence type="ECO:0000313" key="2">
    <source>
        <dbReference type="EnsemblMetazoa" id="ENSAATROPP005949"/>
    </source>
</evidence>
<proteinExistence type="predicted"/>
<keyword evidence="3" id="KW-1185">Reference proteome</keyword>
<reference evidence="2" key="1">
    <citation type="submission" date="2024-04" db="UniProtKB">
        <authorList>
            <consortium name="EnsemblMetazoa"/>
        </authorList>
    </citation>
    <scope>IDENTIFICATION</scope>
    <source>
        <strain evidence="2">EBRO</strain>
    </source>
</reference>
<feature type="compositionally biased region" description="Polar residues" evidence="1">
    <location>
        <begin position="373"/>
        <end position="386"/>
    </location>
</feature>
<sequence length="445" mass="50460">MENSCHQSKSTGYERYPQDLPASCSVASLEDELRKGVKERIARKRRALHQKRTEKQPHVPTVVKLILPSPPKYKRCQHHGNFILDREVLLPSDHINILAKPTERTKPKRAHYIVRKLPSITNRIKSLAKPTATHIKFTLECYSSQLSTEQRQQLETLLEPQPFVTIQESIAYAKQQRRDDAMWRRHRTKQKRKLLRQIYRMELSLLRVTMQRLAESLRDYYLHGATVPLEDEAQRIAKAVHCCVCHFIGIPASNDTTDHGCNHGRDVMEQFYMEFSEKVGHWMWRLMAQTGVSLQRQTSCSGSTTKESIGSVNSSSFAMSSDSGVDERAEFVQLSQELVLECLQEAVVTAENGSAKNSSTQSLATDGEEQLAQEASQQGSKCDTNSETVLEVHQIDNLEGIQRPFEEDMGPIVERVSSDDLEVEETNPEKEEDDADGTKAQGAAI</sequence>
<feature type="region of interest" description="Disordered" evidence="1">
    <location>
        <begin position="351"/>
        <end position="386"/>
    </location>
</feature>
<feature type="compositionally biased region" description="Acidic residues" evidence="1">
    <location>
        <begin position="419"/>
        <end position="435"/>
    </location>
</feature>
<evidence type="ECO:0000256" key="1">
    <source>
        <dbReference type="SAM" id="MobiDB-lite"/>
    </source>
</evidence>
<dbReference type="Proteomes" id="UP000075880">
    <property type="component" value="Unassembled WGS sequence"/>
</dbReference>
<dbReference type="EnsemblMetazoa" id="ENSAATROPT006598">
    <property type="protein sequence ID" value="ENSAATROPP005949"/>
    <property type="gene ID" value="ENSAATROPG005365"/>
</dbReference>
<name>A0AAG5D504_ANOAO</name>
<evidence type="ECO:0000313" key="3">
    <source>
        <dbReference type="Proteomes" id="UP000075880"/>
    </source>
</evidence>
<protein>
    <submittedName>
        <fullName evidence="2">Uncharacterized protein</fullName>
    </submittedName>
</protein>
<accession>A0AAG5D504</accession>
<feature type="compositionally biased region" description="Polar residues" evidence="1">
    <location>
        <begin position="351"/>
        <end position="364"/>
    </location>
</feature>